<evidence type="ECO:0000256" key="5">
    <source>
        <dbReference type="SAM" id="MobiDB-lite"/>
    </source>
</evidence>
<dbReference type="EMBL" id="MU006091">
    <property type="protein sequence ID" value="KAF2841691.1"/>
    <property type="molecule type" value="Genomic_DNA"/>
</dbReference>
<gene>
    <name evidence="6" type="ORF">M501DRAFT_1014479</name>
</gene>
<dbReference type="AlphaFoldDB" id="A0A9P4VQ96"/>
<dbReference type="GO" id="GO:0000290">
    <property type="term" value="P:deadenylation-dependent decapping of nuclear-transcribed mRNA"/>
    <property type="evidence" value="ECO:0007669"/>
    <property type="project" value="InterPro"/>
</dbReference>
<dbReference type="Gene3D" id="2.30.29.30">
    <property type="entry name" value="Pleckstrin-homology domain (PH domain)/Phosphotyrosine-binding domain (PTB)"/>
    <property type="match status" value="1"/>
</dbReference>
<feature type="compositionally biased region" description="Low complexity" evidence="5">
    <location>
        <begin position="311"/>
        <end position="322"/>
    </location>
</feature>
<dbReference type="GO" id="GO:0006397">
    <property type="term" value="P:mRNA processing"/>
    <property type="evidence" value="ECO:0007669"/>
    <property type="project" value="UniProtKB-KW"/>
</dbReference>
<feature type="compositionally biased region" description="Polar residues" evidence="5">
    <location>
        <begin position="360"/>
        <end position="370"/>
    </location>
</feature>
<evidence type="ECO:0000256" key="3">
    <source>
        <dbReference type="ARBA" id="ARBA00022490"/>
    </source>
</evidence>
<dbReference type="PANTHER" id="PTHR16290">
    <property type="entry name" value="TRANSCRIPTION FACTOR SMIF DECAPPING ENZYME DCP1"/>
    <property type="match status" value="1"/>
</dbReference>
<protein>
    <submittedName>
        <fullName evidence="6">PH domain-like protein</fullName>
    </submittedName>
</protein>
<feature type="region of interest" description="Disordered" evidence="5">
    <location>
        <begin position="275"/>
        <end position="370"/>
    </location>
</feature>
<dbReference type="Proteomes" id="UP000799429">
    <property type="component" value="Unassembled WGS sequence"/>
</dbReference>
<dbReference type="InterPro" id="IPR011993">
    <property type="entry name" value="PH-like_dom_sf"/>
</dbReference>
<comment type="subcellular location">
    <subcellularLocation>
        <location evidence="1">Cytoplasm</location>
    </subcellularLocation>
</comment>
<proteinExistence type="inferred from homology"/>
<keyword evidence="4" id="KW-0507">mRNA processing</keyword>
<name>A0A9P4VQ96_9PEZI</name>
<feature type="region of interest" description="Disordered" evidence="5">
    <location>
        <begin position="201"/>
        <end position="228"/>
    </location>
</feature>
<dbReference type="PANTHER" id="PTHR16290:SF0">
    <property type="entry name" value="DECAPPING PROTEIN 1, ISOFORM A"/>
    <property type="match status" value="1"/>
</dbReference>
<sequence>MSTRKSRPRNQTPHNLPPPQQQQQQILASDYETDALPPAPPPRTNAELNLAVLQRHNDTVTSILSIAPYAVIYVFSPTSQQWEKHGIEGTLFVCSQTPGPLGEDRFCVIILNRRGLENFVLGLERKEDVEITAEYVILQMREGDAGNGSEGTHVKIFGIWIFSEPAPSSTERTREINAKVIQDCAAHAENSRMVIERAIAHNSNGNGTGNAAIEESESEATGSVPMGRHVSLRDLFERERKEDSSWSIHNHHSADTMFRPLHSQAHGYYRADSATIPQQSQPRIHHSATVSPNPSQQKTHPPPYSPETVTQPSHSQSSPYSSDVPTRLSHSQPRFVNTPDTDFFRSTSGLGPGNPPKPTPSIQQPAQRQQPVNLQALFKKDTQQRNQQQQSANLLDLFKTGAQQTSQQQQSTNLLNLFKTGQQQTGQQQQQPVNLEDLFRRARLEREDGLSS</sequence>
<feature type="region of interest" description="Disordered" evidence="5">
    <location>
        <begin position="1"/>
        <end position="44"/>
    </location>
</feature>
<feature type="compositionally biased region" description="Polar residues" evidence="5">
    <location>
        <begin position="275"/>
        <end position="299"/>
    </location>
</feature>
<evidence type="ECO:0000256" key="1">
    <source>
        <dbReference type="ARBA" id="ARBA00004496"/>
    </source>
</evidence>
<comment type="similarity">
    <text evidence="2">Belongs to the DCP1 family.</text>
</comment>
<dbReference type="GO" id="GO:0031087">
    <property type="term" value="P:deadenylation-independent decapping of nuclear-transcribed mRNA"/>
    <property type="evidence" value="ECO:0007669"/>
    <property type="project" value="TreeGrafter"/>
</dbReference>
<organism evidence="6 7">
    <name type="scientific">Patellaria atrata CBS 101060</name>
    <dbReference type="NCBI Taxonomy" id="1346257"/>
    <lineage>
        <taxon>Eukaryota</taxon>
        <taxon>Fungi</taxon>
        <taxon>Dikarya</taxon>
        <taxon>Ascomycota</taxon>
        <taxon>Pezizomycotina</taxon>
        <taxon>Dothideomycetes</taxon>
        <taxon>Dothideomycetes incertae sedis</taxon>
        <taxon>Patellariales</taxon>
        <taxon>Patellariaceae</taxon>
        <taxon>Patellaria</taxon>
    </lineage>
</organism>
<keyword evidence="3" id="KW-0963">Cytoplasm</keyword>
<evidence type="ECO:0000313" key="7">
    <source>
        <dbReference type="Proteomes" id="UP000799429"/>
    </source>
</evidence>
<dbReference type="GO" id="GO:0008047">
    <property type="term" value="F:enzyme activator activity"/>
    <property type="evidence" value="ECO:0007669"/>
    <property type="project" value="InterPro"/>
</dbReference>
<keyword evidence="7" id="KW-1185">Reference proteome</keyword>
<dbReference type="InterPro" id="IPR010334">
    <property type="entry name" value="Dcp1"/>
</dbReference>
<evidence type="ECO:0000313" key="6">
    <source>
        <dbReference type="EMBL" id="KAF2841691.1"/>
    </source>
</evidence>
<dbReference type="GO" id="GO:0003729">
    <property type="term" value="F:mRNA binding"/>
    <property type="evidence" value="ECO:0007669"/>
    <property type="project" value="TreeGrafter"/>
</dbReference>
<dbReference type="SUPFAM" id="SSF50729">
    <property type="entry name" value="PH domain-like"/>
    <property type="match status" value="1"/>
</dbReference>
<dbReference type="CDD" id="cd13182">
    <property type="entry name" value="EVH1-like_Dcp1"/>
    <property type="match status" value="1"/>
</dbReference>
<comment type="caution">
    <text evidence="6">The sequence shown here is derived from an EMBL/GenBank/DDBJ whole genome shotgun (WGS) entry which is preliminary data.</text>
</comment>
<dbReference type="Pfam" id="PF06058">
    <property type="entry name" value="DCP1"/>
    <property type="match status" value="1"/>
</dbReference>
<reference evidence="6" key="1">
    <citation type="journal article" date="2020" name="Stud. Mycol.">
        <title>101 Dothideomycetes genomes: a test case for predicting lifestyles and emergence of pathogens.</title>
        <authorList>
            <person name="Haridas S."/>
            <person name="Albert R."/>
            <person name="Binder M."/>
            <person name="Bloem J."/>
            <person name="Labutti K."/>
            <person name="Salamov A."/>
            <person name="Andreopoulos B."/>
            <person name="Baker S."/>
            <person name="Barry K."/>
            <person name="Bills G."/>
            <person name="Bluhm B."/>
            <person name="Cannon C."/>
            <person name="Castanera R."/>
            <person name="Culley D."/>
            <person name="Daum C."/>
            <person name="Ezra D."/>
            <person name="Gonzalez J."/>
            <person name="Henrissat B."/>
            <person name="Kuo A."/>
            <person name="Liang C."/>
            <person name="Lipzen A."/>
            <person name="Lutzoni F."/>
            <person name="Magnuson J."/>
            <person name="Mondo S."/>
            <person name="Nolan M."/>
            <person name="Ohm R."/>
            <person name="Pangilinan J."/>
            <person name="Park H.-J."/>
            <person name="Ramirez L."/>
            <person name="Alfaro M."/>
            <person name="Sun H."/>
            <person name="Tritt A."/>
            <person name="Yoshinaga Y."/>
            <person name="Zwiers L.-H."/>
            <person name="Turgeon B."/>
            <person name="Goodwin S."/>
            <person name="Spatafora J."/>
            <person name="Crous P."/>
            <person name="Grigoriev I."/>
        </authorList>
    </citation>
    <scope>NUCLEOTIDE SEQUENCE</scope>
    <source>
        <strain evidence="6">CBS 101060</strain>
    </source>
</reference>
<dbReference type="GO" id="GO:0000932">
    <property type="term" value="C:P-body"/>
    <property type="evidence" value="ECO:0007669"/>
    <property type="project" value="TreeGrafter"/>
</dbReference>
<accession>A0A9P4VQ96</accession>
<dbReference type="OrthoDB" id="440673at2759"/>
<evidence type="ECO:0000256" key="2">
    <source>
        <dbReference type="ARBA" id="ARBA00008778"/>
    </source>
</evidence>
<feature type="compositionally biased region" description="Polar residues" evidence="5">
    <location>
        <begin position="328"/>
        <end position="349"/>
    </location>
</feature>
<evidence type="ECO:0000256" key="4">
    <source>
        <dbReference type="ARBA" id="ARBA00022664"/>
    </source>
</evidence>